<sequence length="578" mass="63911">MLAYRLIRETLQSHLAASASTLSLLGVSRVIQACIPILFATLVARFEQQQGTDVALWLLAGYVLASLFVVVADEARLVLFLPLIQRTQQRFLSLALTALHAKTNGFHSRHASPKLTQMMTRAAWSLESLSSVALFNLLPNALFCLIAAIVLGVTQSLAFAAILILTLFVYVRFTIHMAQKQKTLYANRIRTDNDVHAVIGDSLANYEVVQQFDNAASERQRLEDRQSLMHRDWQLQQRHLSRSKVIQSLIVHTGLGMMLYLTVRDIQANQAGVADLVMVNMYMLQVFTPLQAVGLLYTAFIQSRSDIQNLEELGLEPARESESTTAAPRTRLSLDQVCVVSPEGETLLDAVSLDIPVGSTVAIIGQSGAGKSMLMKVLGGLIRPDAGTLRYDGEPVDEASRQHHTLYVSQRTGIFDDTLDYNIRFADADCSADRLSEAVQASQLEPVIAQRETGLATPCGEGGELLSGGERQRVALARAWLSHKPILILDEATSQLDRLNESLILENVHQRHASITRFIITHRLDSIVSADWIILLERGRLVAQGSHDTLMEQSTLYRTLRDNQEHPASPSGSRTHAI</sequence>
<dbReference type="InterPro" id="IPR027417">
    <property type="entry name" value="P-loop_NTPase"/>
</dbReference>
<keyword evidence="4" id="KW-0067">ATP-binding</keyword>
<dbReference type="PANTHER" id="PTHR24221">
    <property type="entry name" value="ATP-BINDING CASSETTE SUB-FAMILY B"/>
    <property type="match status" value="1"/>
</dbReference>
<dbReference type="Pfam" id="PF00664">
    <property type="entry name" value="ABC_membrane"/>
    <property type="match status" value="1"/>
</dbReference>
<evidence type="ECO:0000259" key="8">
    <source>
        <dbReference type="PROSITE" id="PS50893"/>
    </source>
</evidence>
<evidence type="ECO:0000313" key="10">
    <source>
        <dbReference type="EMBL" id="KGD64670.1"/>
    </source>
</evidence>
<dbReference type="InterPro" id="IPR017871">
    <property type="entry name" value="ABC_transporter-like_CS"/>
</dbReference>
<gene>
    <name evidence="10" type="ORF">Y5S_02036</name>
</gene>
<feature type="transmembrane region" description="Helical" evidence="7">
    <location>
        <begin position="245"/>
        <end position="262"/>
    </location>
</feature>
<proteinExistence type="predicted"/>
<dbReference type="SUPFAM" id="SSF90123">
    <property type="entry name" value="ABC transporter transmembrane region"/>
    <property type="match status" value="1"/>
</dbReference>
<feature type="transmembrane region" description="Helical" evidence="7">
    <location>
        <begin position="157"/>
        <end position="175"/>
    </location>
</feature>
<name>A0A095UQ69_9GAMM</name>
<evidence type="ECO:0000313" key="11">
    <source>
        <dbReference type="Proteomes" id="UP000029444"/>
    </source>
</evidence>
<dbReference type="GO" id="GO:0005524">
    <property type="term" value="F:ATP binding"/>
    <property type="evidence" value="ECO:0007669"/>
    <property type="project" value="UniProtKB-KW"/>
</dbReference>
<dbReference type="InterPro" id="IPR039421">
    <property type="entry name" value="Type_1_exporter"/>
</dbReference>
<dbReference type="eggNOG" id="COG5265">
    <property type="taxonomic scope" value="Bacteria"/>
</dbReference>
<dbReference type="PANTHER" id="PTHR24221:SF654">
    <property type="entry name" value="ATP-BINDING CASSETTE SUB-FAMILY B MEMBER 6"/>
    <property type="match status" value="1"/>
</dbReference>
<dbReference type="InterPro" id="IPR003593">
    <property type="entry name" value="AAA+_ATPase"/>
</dbReference>
<dbReference type="Proteomes" id="UP000029444">
    <property type="component" value="Unassembled WGS sequence"/>
</dbReference>
<keyword evidence="11" id="KW-1185">Reference proteome</keyword>
<feature type="transmembrane region" description="Helical" evidence="7">
    <location>
        <begin position="282"/>
        <end position="300"/>
    </location>
</feature>
<dbReference type="InterPro" id="IPR003439">
    <property type="entry name" value="ABC_transporter-like_ATP-bd"/>
</dbReference>
<comment type="subcellular location">
    <subcellularLocation>
        <location evidence="1">Cell membrane</location>
        <topology evidence="1">Multi-pass membrane protein</topology>
    </subcellularLocation>
</comment>
<dbReference type="Gene3D" id="3.40.50.300">
    <property type="entry name" value="P-loop containing nucleotide triphosphate hydrolases"/>
    <property type="match status" value="1"/>
</dbReference>
<evidence type="ECO:0000256" key="2">
    <source>
        <dbReference type="ARBA" id="ARBA00022692"/>
    </source>
</evidence>
<dbReference type="PATRIC" id="fig|1177154.3.peg.2069"/>
<dbReference type="Pfam" id="PF00005">
    <property type="entry name" value="ABC_tran"/>
    <property type="match status" value="1"/>
</dbReference>
<dbReference type="InterPro" id="IPR036640">
    <property type="entry name" value="ABC1_TM_sf"/>
</dbReference>
<dbReference type="RefSeq" id="WP_035232768.1">
    <property type="nucleotide sequence ID" value="NZ_ARXV01000007.1"/>
</dbReference>
<dbReference type="EMBL" id="ARXV01000007">
    <property type="protein sequence ID" value="KGD64670.1"/>
    <property type="molecule type" value="Genomic_DNA"/>
</dbReference>
<evidence type="ECO:0000256" key="5">
    <source>
        <dbReference type="ARBA" id="ARBA00022989"/>
    </source>
</evidence>
<feature type="transmembrane region" description="Helical" evidence="7">
    <location>
        <begin position="128"/>
        <end position="151"/>
    </location>
</feature>
<dbReference type="OrthoDB" id="9806127at2"/>
<keyword evidence="2 7" id="KW-0812">Transmembrane</keyword>
<evidence type="ECO:0000256" key="1">
    <source>
        <dbReference type="ARBA" id="ARBA00004651"/>
    </source>
</evidence>
<dbReference type="GO" id="GO:0016887">
    <property type="term" value="F:ATP hydrolysis activity"/>
    <property type="evidence" value="ECO:0007669"/>
    <property type="project" value="InterPro"/>
</dbReference>
<protein>
    <submittedName>
        <fullName evidence="10">ABC transporter</fullName>
    </submittedName>
</protein>
<dbReference type="Gene3D" id="1.20.1560.10">
    <property type="entry name" value="ABC transporter type 1, transmembrane domain"/>
    <property type="match status" value="1"/>
</dbReference>
<dbReference type="GO" id="GO:0140359">
    <property type="term" value="F:ABC-type transporter activity"/>
    <property type="evidence" value="ECO:0007669"/>
    <property type="project" value="InterPro"/>
</dbReference>
<keyword evidence="6 7" id="KW-0472">Membrane</keyword>
<dbReference type="PROSITE" id="PS50929">
    <property type="entry name" value="ABC_TM1F"/>
    <property type="match status" value="1"/>
</dbReference>
<feature type="domain" description="ABC transporter" evidence="8">
    <location>
        <begin position="332"/>
        <end position="563"/>
    </location>
</feature>
<reference evidence="10 11" key="1">
    <citation type="submission" date="2012-09" db="EMBL/GenBank/DDBJ databases">
        <title>Genome Sequence of alkane-degrading Bacterium Alcanivorax sp. 19-m-6.</title>
        <authorList>
            <person name="Lai Q."/>
            <person name="Shao Z."/>
        </authorList>
    </citation>
    <scope>NUCLEOTIDE SEQUENCE [LARGE SCALE GENOMIC DNA]</scope>
    <source>
        <strain evidence="10 11">19-m-6</strain>
    </source>
</reference>
<evidence type="ECO:0000256" key="4">
    <source>
        <dbReference type="ARBA" id="ARBA00022840"/>
    </source>
</evidence>
<feature type="domain" description="ABC transmembrane type-1" evidence="9">
    <location>
        <begin position="22"/>
        <end position="302"/>
    </location>
</feature>
<dbReference type="SMART" id="SM00382">
    <property type="entry name" value="AAA"/>
    <property type="match status" value="1"/>
</dbReference>
<evidence type="ECO:0000259" key="9">
    <source>
        <dbReference type="PROSITE" id="PS50929"/>
    </source>
</evidence>
<comment type="caution">
    <text evidence="10">The sequence shown here is derived from an EMBL/GenBank/DDBJ whole genome shotgun (WGS) entry which is preliminary data.</text>
</comment>
<evidence type="ECO:0000256" key="7">
    <source>
        <dbReference type="SAM" id="Phobius"/>
    </source>
</evidence>
<keyword evidence="5 7" id="KW-1133">Transmembrane helix</keyword>
<feature type="transmembrane region" description="Helical" evidence="7">
    <location>
        <begin position="57"/>
        <end position="84"/>
    </location>
</feature>
<organism evidence="10 11">
    <name type="scientific">Alcanivorax nanhaiticus</name>
    <dbReference type="NCBI Taxonomy" id="1177154"/>
    <lineage>
        <taxon>Bacteria</taxon>
        <taxon>Pseudomonadati</taxon>
        <taxon>Pseudomonadota</taxon>
        <taxon>Gammaproteobacteria</taxon>
        <taxon>Oceanospirillales</taxon>
        <taxon>Alcanivoracaceae</taxon>
        <taxon>Alcanivorax</taxon>
    </lineage>
</organism>
<dbReference type="InterPro" id="IPR011527">
    <property type="entry name" value="ABC1_TM_dom"/>
</dbReference>
<evidence type="ECO:0000256" key="3">
    <source>
        <dbReference type="ARBA" id="ARBA00022741"/>
    </source>
</evidence>
<dbReference type="STRING" id="1177154.Y5S_02036"/>
<dbReference type="AlphaFoldDB" id="A0A095UQ69"/>
<evidence type="ECO:0000256" key="6">
    <source>
        <dbReference type="ARBA" id="ARBA00023136"/>
    </source>
</evidence>
<dbReference type="PROSITE" id="PS00211">
    <property type="entry name" value="ABC_TRANSPORTER_1"/>
    <property type="match status" value="1"/>
</dbReference>
<accession>A0A095UQ69</accession>
<dbReference type="SUPFAM" id="SSF52540">
    <property type="entry name" value="P-loop containing nucleoside triphosphate hydrolases"/>
    <property type="match status" value="1"/>
</dbReference>
<dbReference type="GO" id="GO:0005886">
    <property type="term" value="C:plasma membrane"/>
    <property type="evidence" value="ECO:0007669"/>
    <property type="project" value="UniProtKB-SubCell"/>
</dbReference>
<dbReference type="PROSITE" id="PS50893">
    <property type="entry name" value="ABC_TRANSPORTER_2"/>
    <property type="match status" value="1"/>
</dbReference>
<keyword evidence="3" id="KW-0547">Nucleotide-binding</keyword>